<dbReference type="GO" id="GO:0016712">
    <property type="term" value="F:oxidoreductase activity, acting on paired donors, with incorporation or reduction of molecular oxygen, reduced flavin or flavoprotein as one donor, and incorporation of one atom of oxygen"/>
    <property type="evidence" value="ECO:0007669"/>
    <property type="project" value="TreeGrafter"/>
</dbReference>
<gene>
    <name evidence="5" type="ORF">UK23_26900</name>
</gene>
<dbReference type="EMBL" id="JYJG01000222">
    <property type="protein sequence ID" value="KJK45161.1"/>
    <property type="molecule type" value="Genomic_DNA"/>
</dbReference>
<dbReference type="Gene3D" id="1.20.140.10">
    <property type="entry name" value="Butyryl-CoA Dehydrogenase, subunit A, domain 3"/>
    <property type="match status" value="1"/>
</dbReference>
<dbReference type="InterPro" id="IPR013107">
    <property type="entry name" value="Acyl-CoA_DH_C"/>
</dbReference>
<dbReference type="InterPro" id="IPR050741">
    <property type="entry name" value="Acyl-CoA_dehydrogenase"/>
</dbReference>
<dbReference type="GO" id="GO:0003995">
    <property type="term" value="F:acyl-CoA dehydrogenase activity"/>
    <property type="evidence" value="ECO:0007669"/>
    <property type="project" value="TreeGrafter"/>
</dbReference>
<dbReference type="Gene3D" id="1.10.540.10">
    <property type="entry name" value="Acyl-CoA dehydrogenase/oxidase, N-terminal domain"/>
    <property type="match status" value="1"/>
</dbReference>
<name>A0A0F0GRE0_LENAE</name>
<protein>
    <submittedName>
        <fullName evidence="5">Acyl-CoA dehydrogenase</fullName>
    </submittedName>
</protein>
<dbReference type="GO" id="GO:0005737">
    <property type="term" value="C:cytoplasm"/>
    <property type="evidence" value="ECO:0007669"/>
    <property type="project" value="TreeGrafter"/>
</dbReference>
<organism evidence="5 6">
    <name type="scientific">Lentzea aerocolonigenes</name>
    <name type="common">Lechevalieria aerocolonigenes</name>
    <name type="synonym">Saccharothrix aerocolonigenes</name>
    <dbReference type="NCBI Taxonomy" id="68170"/>
    <lineage>
        <taxon>Bacteria</taxon>
        <taxon>Bacillati</taxon>
        <taxon>Actinomycetota</taxon>
        <taxon>Actinomycetes</taxon>
        <taxon>Pseudonocardiales</taxon>
        <taxon>Pseudonocardiaceae</taxon>
        <taxon>Lentzea</taxon>
    </lineage>
</organism>
<dbReference type="GO" id="GO:0050660">
    <property type="term" value="F:flavin adenine dinucleotide binding"/>
    <property type="evidence" value="ECO:0007669"/>
    <property type="project" value="InterPro"/>
</dbReference>
<dbReference type="SUPFAM" id="SSF47203">
    <property type="entry name" value="Acyl-CoA dehydrogenase C-terminal domain-like"/>
    <property type="match status" value="1"/>
</dbReference>
<accession>A0A0F0GRE0</accession>
<reference evidence="5 6" key="1">
    <citation type="submission" date="2015-02" db="EMBL/GenBank/DDBJ databases">
        <authorList>
            <person name="Ju K.-S."/>
            <person name="Doroghazi J.R."/>
            <person name="Metcalf W."/>
        </authorList>
    </citation>
    <scope>NUCLEOTIDE SEQUENCE [LARGE SCALE GENOMIC DNA]</scope>
    <source>
        <strain evidence="5 6">NRRL B-16140</strain>
    </source>
</reference>
<dbReference type="AlphaFoldDB" id="A0A0F0GRE0"/>
<dbReference type="InterPro" id="IPR037069">
    <property type="entry name" value="AcylCoA_DH/ox_N_sf"/>
</dbReference>
<comment type="caution">
    <text evidence="5">The sequence shown here is derived from an EMBL/GenBank/DDBJ whole genome shotgun (WGS) entry which is preliminary data.</text>
</comment>
<sequence length="381" mass="40798">MRESTEFVEAAAALKPVLAREQAAGDRDRRLTGEAMAAMRDAGMFRMFVPESLGGSELGLRTSVDALAELAYGDPSASWVVMILGAADLVVAQMAFEAQQEIYADGPDTHVCVVLTPHATAERVDGGWRMSGEWFPASGCLHSSWGVFGFPIEEGDAGVAAIPFSELRIKDTWHTVGMRATGSNLVVGRDVFVPDHRVLRLRDAIAGPLGSGARFRSALLPTVLTYMIGPYLGMAEAALGHVMSKADKRPVSFTTYQRQSDSPAFQIAIAEASAKIDVARLLAHSCASVIDDHALADTFPDYATRARHRLHVTHAVRQCGEALEMLVAAHGAAAVAESSPLSVLLRDMQTGLKHAMINPSWNLEACGRALLGVEPNITPLL</sequence>
<dbReference type="InterPro" id="IPR013786">
    <property type="entry name" value="AcylCoA_DH/ox_N"/>
</dbReference>
<dbReference type="PIRSF" id="PIRSF016578">
    <property type="entry name" value="HsaA"/>
    <property type="match status" value="1"/>
</dbReference>
<dbReference type="Proteomes" id="UP000033393">
    <property type="component" value="Unassembled WGS sequence"/>
</dbReference>
<feature type="domain" description="Acyl-CoA dehydrogenase/oxidase N-terminal" evidence="3">
    <location>
        <begin position="17"/>
        <end position="103"/>
    </location>
</feature>
<dbReference type="GO" id="GO:0033539">
    <property type="term" value="P:fatty acid beta-oxidation using acyl-CoA dehydrogenase"/>
    <property type="evidence" value="ECO:0007669"/>
    <property type="project" value="TreeGrafter"/>
</dbReference>
<dbReference type="PANTHER" id="PTHR48083">
    <property type="entry name" value="MEDIUM-CHAIN SPECIFIC ACYL-COA DEHYDROGENASE, MITOCHONDRIAL-RELATED"/>
    <property type="match status" value="1"/>
</dbReference>
<comment type="similarity">
    <text evidence="2">Belongs to the HpaH/HsaA monooxygenase family.</text>
</comment>
<dbReference type="SUPFAM" id="SSF56645">
    <property type="entry name" value="Acyl-CoA dehydrogenase NM domain-like"/>
    <property type="match status" value="1"/>
</dbReference>
<dbReference type="InterPro" id="IPR009100">
    <property type="entry name" value="AcylCoA_DH/oxidase_NM_dom_sf"/>
</dbReference>
<keyword evidence="6" id="KW-1185">Reference proteome</keyword>
<dbReference type="Pfam" id="PF08028">
    <property type="entry name" value="Acyl-CoA_dh_2"/>
    <property type="match status" value="1"/>
</dbReference>
<dbReference type="Gene3D" id="2.40.110.10">
    <property type="entry name" value="Butyryl-CoA Dehydrogenase, subunit A, domain 2"/>
    <property type="match status" value="1"/>
</dbReference>
<proteinExistence type="inferred from homology"/>
<evidence type="ECO:0000256" key="1">
    <source>
        <dbReference type="ARBA" id="ARBA00023002"/>
    </source>
</evidence>
<feature type="domain" description="Acyl-CoA dehydrogenase C-terminal" evidence="4">
    <location>
        <begin position="230"/>
        <end position="359"/>
    </location>
</feature>
<dbReference type="Pfam" id="PF02771">
    <property type="entry name" value="Acyl-CoA_dh_N"/>
    <property type="match status" value="1"/>
</dbReference>
<evidence type="ECO:0000259" key="3">
    <source>
        <dbReference type="Pfam" id="PF02771"/>
    </source>
</evidence>
<dbReference type="RefSeq" id="WP_045314440.1">
    <property type="nucleotide sequence ID" value="NZ_JYJG01000222.1"/>
</dbReference>
<keyword evidence="1" id="KW-0560">Oxidoreductase</keyword>
<evidence type="ECO:0000259" key="4">
    <source>
        <dbReference type="Pfam" id="PF08028"/>
    </source>
</evidence>
<dbReference type="OrthoDB" id="3402961at2"/>
<dbReference type="PANTHER" id="PTHR48083:SF19">
    <property type="entry name" value="FLAVIN-DEPENDENT MONOOXYGENASE, OXYGENASE SUBUNIT HSAA"/>
    <property type="match status" value="1"/>
</dbReference>
<evidence type="ECO:0000313" key="6">
    <source>
        <dbReference type="Proteomes" id="UP000033393"/>
    </source>
</evidence>
<dbReference type="PATRIC" id="fig|68170.10.peg.6943"/>
<evidence type="ECO:0000256" key="2">
    <source>
        <dbReference type="ARBA" id="ARBA00049661"/>
    </source>
</evidence>
<evidence type="ECO:0000313" key="5">
    <source>
        <dbReference type="EMBL" id="KJK45161.1"/>
    </source>
</evidence>
<dbReference type="InterPro" id="IPR046373">
    <property type="entry name" value="Acyl-CoA_Oxase/DH_mid-dom_sf"/>
</dbReference>
<dbReference type="InterPro" id="IPR036250">
    <property type="entry name" value="AcylCo_DH-like_C"/>
</dbReference>